<sequence>MKLTTIVCILFLFTAAGITAEGAETHKLIPDSCITVVT</sequence>
<comment type="caution">
    <text evidence="1">The sequence shown here is derived from an EMBL/GenBank/DDBJ whole genome shotgun (WGS) entry which is preliminary data.</text>
</comment>
<evidence type="ECO:0000313" key="1">
    <source>
        <dbReference type="EMBL" id="KKK64165.1"/>
    </source>
</evidence>
<gene>
    <name evidence="1" type="ORF">LCGC14_2986980</name>
</gene>
<proteinExistence type="predicted"/>
<dbReference type="AlphaFoldDB" id="A0A0F8XSH5"/>
<protein>
    <submittedName>
        <fullName evidence="1">Uncharacterized protein</fullName>
    </submittedName>
</protein>
<accession>A0A0F8XSH5</accession>
<organism evidence="1">
    <name type="scientific">marine sediment metagenome</name>
    <dbReference type="NCBI Taxonomy" id="412755"/>
    <lineage>
        <taxon>unclassified sequences</taxon>
        <taxon>metagenomes</taxon>
        <taxon>ecological metagenomes</taxon>
    </lineage>
</organism>
<name>A0A0F8XSH5_9ZZZZ</name>
<feature type="non-terminal residue" evidence="1">
    <location>
        <position position="38"/>
    </location>
</feature>
<dbReference type="EMBL" id="LAZR01061149">
    <property type="protein sequence ID" value="KKK64165.1"/>
    <property type="molecule type" value="Genomic_DNA"/>
</dbReference>
<reference evidence="1" key="1">
    <citation type="journal article" date="2015" name="Nature">
        <title>Complex archaea that bridge the gap between prokaryotes and eukaryotes.</title>
        <authorList>
            <person name="Spang A."/>
            <person name="Saw J.H."/>
            <person name="Jorgensen S.L."/>
            <person name="Zaremba-Niedzwiedzka K."/>
            <person name="Martijn J."/>
            <person name="Lind A.E."/>
            <person name="van Eijk R."/>
            <person name="Schleper C."/>
            <person name="Guy L."/>
            <person name="Ettema T.J."/>
        </authorList>
    </citation>
    <scope>NUCLEOTIDE SEQUENCE</scope>
</reference>